<dbReference type="InterPro" id="IPR011009">
    <property type="entry name" value="Kinase-like_dom_sf"/>
</dbReference>
<organism evidence="2 3">
    <name type="scientific">Saccharothrix ecbatanensis</name>
    <dbReference type="NCBI Taxonomy" id="1105145"/>
    <lineage>
        <taxon>Bacteria</taxon>
        <taxon>Bacillati</taxon>
        <taxon>Actinomycetota</taxon>
        <taxon>Actinomycetes</taxon>
        <taxon>Pseudonocardiales</taxon>
        <taxon>Pseudonocardiaceae</taxon>
        <taxon>Saccharothrix</taxon>
    </lineage>
</organism>
<dbReference type="InterPro" id="IPR002575">
    <property type="entry name" value="Aminoglycoside_PTrfase"/>
</dbReference>
<dbReference type="Pfam" id="PF01636">
    <property type="entry name" value="APH"/>
    <property type="match status" value="1"/>
</dbReference>
<dbReference type="Gene3D" id="3.90.1200.10">
    <property type="match status" value="1"/>
</dbReference>
<reference evidence="2 3" key="1">
    <citation type="submission" date="2020-08" db="EMBL/GenBank/DDBJ databases">
        <title>Sequencing the genomes of 1000 actinobacteria strains.</title>
        <authorList>
            <person name="Klenk H.-P."/>
        </authorList>
    </citation>
    <scope>NUCLEOTIDE SEQUENCE [LARGE SCALE GENOMIC DNA]</scope>
    <source>
        <strain evidence="2 3">DSM 45486</strain>
    </source>
</reference>
<keyword evidence="2" id="KW-0808">Transferase</keyword>
<evidence type="ECO:0000259" key="1">
    <source>
        <dbReference type="Pfam" id="PF01636"/>
    </source>
</evidence>
<dbReference type="GO" id="GO:0016301">
    <property type="term" value="F:kinase activity"/>
    <property type="evidence" value="ECO:0007669"/>
    <property type="project" value="UniProtKB-KW"/>
</dbReference>
<dbReference type="RefSeq" id="WP_184927994.1">
    <property type="nucleotide sequence ID" value="NZ_JACHMO010000001.1"/>
</dbReference>
<dbReference type="Proteomes" id="UP000552097">
    <property type="component" value="Unassembled WGS sequence"/>
</dbReference>
<evidence type="ECO:0000313" key="3">
    <source>
        <dbReference type="Proteomes" id="UP000552097"/>
    </source>
</evidence>
<keyword evidence="3" id="KW-1185">Reference proteome</keyword>
<dbReference type="SUPFAM" id="SSF56112">
    <property type="entry name" value="Protein kinase-like (PK-like)"/>
    <property type="match status" value="1"/>
</dbReference>
<dbReference type="EMBL" id="JACHMO010000001">
    <property type="protein sequence ID" value="MBB5808025.1"/>
    <property type="molecule type" value="Genomic_DNA"/>
</dbReference>
<protein>
    <submittedName>
        <fullName evidence="2">Streptomycin 6-kinase</fullName>
    </submittedName>
</protein>
<sequence>METAAVLREVRVLASRLGLPGDDPEVLKDGYNLLVRLRPAPVVARVATVTALVRADVLGNFRRADELSRFLAGRGVPVVEPYGPEPVRHAGLVVAFARHVEHDPDRRPDRVSFAAMLAELHAELRHFPGQLPEMGPLSDLDAALSLLGRPAELIAARDAVAARWPDEPTQPLHGDSHARNVLITPNGPVWNDFEDAWHGPVGWDVACANSLFDKPITYPAGDLAFWLELRALYGKCWTRVRDLYRTRTSSRP</sequence>
<feature type="domain" description="Aminoglycoside phosphotransferase" evidence="1">
    <location>
        <begin position="58"/>
        <end position="214"/>
    </location>
</feature>
<accession>A0A7W9HTM7</accession>
<evidence type="ECO:0000313" key="2">
    <source>
        <dbReference type="EMBL" id="MBB5808025.1"/>
    </source>
</evidence>
<proteinExistence type="predicted"/>
<name>A0A7W9HTM7_9PSEU</name>
<gene>
    <name evidence="2" type="ORF">F4560_007793</name>
</gene>
<keyword evidence="2" id="KW-0418">Kinase</keyword>
<comment type="caution">
    <text evidence="2">The sequence shown here is derived from an EMBL/GenBank/DDBJ whole genome shotgun (WGS) entry which is preliminary data.</text>
</comment>
<dbReference type="AlphaFoldDB" id="A0A7W9HTM7"/>